<proteinExistence type="predicted"/>
<comment type="caution">
    <text evidence="1">The sequence shown here is derived from an EMBL/GenBank/DDBJ whole genome shotgun (WGS) entry which is preliminary data.</text>
</comment>
<reference evidence="1" key="1">
    <citation type="submission" date="2020-09" db="EMBL/GenBank/DDBJ databases">
        <authorList>
            <person name="Kim M.K."/>
        </authorList>
    </citation>
    <scope>NUCLEOTIDE SEQUENCE</scope>
    <source>
        <strain evidence="1">BT704</strain>
    </source>
</reference>
<organism evidence="1 2">
    <name type="scientific">Spirosoma validum</name>
    <dbReference type="NCBI Taxonomy" id="2771355"/>
    <lineage>
        <taxon>Bacteria</taxon>
        <taxon>Pseudomonadati</taxon>
        <taxon>Bacteroidota</taxon>
        <taxon>Cytophagia</taxon>
        <taxon>Cytophagales</taxon>
        <taxon>Cytophagaceae</taxon>
        <taxon>Spirosoma</taxon>
    </lineage>
</organism>
<accession>A0A927GFX6</accession>
<dbReference type="EMBL" id="JACXAA010000011">
    <property type="protein sequence ID" value="MBD2756113.1"/>
    <property type="molecule type" value="Genomic_DNA"/>
</dbReference>
<evidence type="ECO:0000313" key="1">
    <source>
        <dbReference type="EMBL" id="MBD2756113.1"/>
    </source>
</evidence>
<keyword evidence="2" id="KW-1185">Reference proteome</keyword>
<gene>
    <name evidence="1" type="ORF">IC230_24660</name>
</gene>
<protein>
    <submittedName>
        <fullName evidence="1">Uncharacterized protein</fullName>
    </submittedName>
</protein>
<name>A0A927GFX6_9BACT</name>
<dbReference type="AlphaFoldDB" id="A0A927GFX6"/>
<evidence type="ECO:0000313" key="2">
    <source>
        <dbReference type="Proteomes" id="UP000653797"/>
    </source>
</evidence>
<dbReference type="RefSeq" id="WP_191041744.1">
    <property type="nucleotide sequence ID" value="NZ_JACXAA010000011.1"/>
</dbReference>
<dbReference type="Proteomes" id="UP000653797">
    <property type="component" value="Unassembled WGS sequence"/>
</dbReference>
<sequence length="478" mass="54598">MVRYCLLLLLVSKLIISCTRDYPATAPYTIVAPVPPAKGGGLPVQEQPAAQKRLYLANDKVRMGIDLNAGGAITYLAEAGSNENMVNNPDLGRQIQTAIYAGPYNYIVPGQVPVNFWRFLGWNPVQTGDYYNTPARIVSYQQGQNTLYVKNIPLIFQYKDVPAECIFEHWYELKDNTIHVRCHVTVNRADTTHYEARTQEMPCVYLNGPYYRMVSYVGQKPFTNDAVSEFTTSGSWYYRYTPEHWTALLNDQGRGVGLYKSGEVRFGTDKFGTGRTGGEFDLNSGYMNTQPFLVIDHNGQYDYEYTLVVGSLNEIRQFAYSQPRPITRPEFRFTNNRLGWYYTNTHDRGWPIQNELNVRWERDSLDKPRFRIASPMTVWYANEIPKLYIQAAFQTKGTVARLVWLRPGESNEIQEDPGRYVDFPIVGDGQFRTYEINTSQLSGWTGIIAQIALTSPETQYAYEKGSTVRIRSITTSSP</sequence>